<keyword evidence="2 5" id="KW-0238">DNA-binding</keyword>
<dbReference type="GO" id="GO:0003700">
    <property type="term" value="F:DNA-binding transcription factor activity"/>
    <property type="evidence" value="ECO:0007669"/>
    <property type="project" value="InterPro"/>
</dbReference>
<dbReference type="EMBL" id="FOCL01000002">
    <property type="protein sequence ID" value="SEN03623.1"/>
    <property type="molecule type" value="Genomic_DNA"/>
</dbReference>
<dbReference type="PANTHER" id="PTHR46796">
    <property type="entry name" value="HTH-TYPE TRANSCRIPTIONAL ACTIVATOR RHAS-RELATED"/>
    <property type="match status" value="1"/>
</dbReference>
<dbReference type="AlphaFoldDB" id="A0A1H8D8P3"/>
<evidence type="ECO:0000259" key="4">
    <source>
        <dbReference type="PROSITE" id="PS01124"/>
    </source>
</evidence>
<reference evidence="6" key="1">
    <citation type="submission" date="2016-10" db="EMBL/GenBank/DDBJ databases">
        <authorList>
            <person name="Varghese N."/>
            <person name="Submissions S."/>
        </authorList>
    </citation>
    <scope>NUCLEOTIDE SEQUENCE [LARGE SCALE GENOMIC DNA]</scope>
    <source>
        <strain evidence="6">Gh-48</strain>
    </source>
</reference>
<dbReference type="Pfam" id="PF20240">
    <property type="entry name" value="DUF6597"/>
    <property type="match status" value="1"/>
</dbReference>
<dbReference type="GO" id="GO:0043565">
    <property type="term" value="F:sequence-specific DNA binding"/>
    <property type="evidence" value="ECO:0007669"/>
    <property type="project" value="InterPro"/>
</dbReference>
<proteinExistence type="predicted"/>
<dbReference type="SUPFAM" id="SSF46689">
    <property type="entry name" value="Homeodomain-like"/>
    <property type="match status" value="1"/>
</dbReference>
<organism evidence="5 6">
    <name type="scientific">Mucilaginibacter gossypiicola</name>
    <dbReference type="NCBI Taxonomy" id="551995"/>
    <lineage>
        <taxon>Bacteria</taxon>
        <taxon>Pseudomonadati</taxon>
        <taxon>Bacteroidota</taxon>
        <taxon>Sphingobacteriia</taxon>
        <taxon>Sphingobacteriales</taxon>
        <taxon>Sphingobacteriaceae</taxon>
        <taxon>Mucilaginibacter</taxon>
    </lineage>
</organism>
<dbReference type="InterPro" id="IPR050204">
    <property type="entry name" value="AraC_XylS_family_regulators"/>
</dbReference>
<dbReference type="InterPro" id="IPR009057">
    <property type="entry name" value="Homeodomain-like_sf"/>
</dbReference>
<evidence type="ECO:0000256" key="1">
    <source>
        <dbReference type="ARBA" id="ARBA00023015"/>
    </source>
</evidence>
<gene>
    <name evidence="5" type="ORF">SAMN05192574_102253</name>
</gene>
<dbReference type="OrthoDB" id="323290at2"/>
<feature type="domain" description="HTH araC/xylS-type" evidence="4">
    <location>
        <begin position="152"/>
        <end position="258"/>
    </location>
</feature>
<evidence type="ECO:0000256" key="3">
    <source>
        <dbReference type="ARBA" id="ARBA00023163"/>
    </source>
</evidence>
<dbReference type="STRING" id="551995.SAMN05192574_102253"/>
<keyword evidence="1" id="KW-0805">Transcription regulation</keyword>
<keyword evidence="6" id="KW-1185">Reference proteome</keyword>
<dbReference type="Pfam" id="PF12833">
    <property type="entry name" value="HTH_18"/>
    <property type="match status" value="1"/>
</dbReference>
<evidence type="ECO:0000313" key="5">
    <source>
        <dbReference type="EMBL" id="SEN03623.1"/>
    </source>
</evidence>
<dbReference type="SMART" id="SM00342">
    <property type="entry name" value="HTH_ARAC"/>
    <property type="match status" value="1"/>
</dbReference>
<accession>A0A1H8D8P3</accession>
<dbReference type="RefSeq" id="WP_091209285.1">
    <property type="nucleotide sequence ID" value="NZ_FOCL01000002.1"/>
</dbReference>
<evidence type="ECO:0000313" key="6">
    <source>
        <dbReference type="Proteomes" id="UP000198942"/>
    </source>
</evidence>
<dbReference type="PROSITE" id="PS01124">
    <property type="entry name" value="HTH_ARAC_FAMILY_2"/>
    <property type="match status" value="1"/>
</dbReference>
<keyword evidence="3" id="KW-0804">Transcription</keyword>
<sequence>MSFTNLLPAIDWREHIAAYWARKTEPDETSFARRVYADGCIDLIYNAGYSIAHFYPMAGQQMEIPLRPGQLYLGGTMTAYGVLKSDVGCLLTGIRFWPGGFYALFPKTTQPAVDSLIEFPNEELCKLMGDAENIDIRLDQWFADRLAPKPGKYDFAFLRKRMYNSGGQVSVEELAEEMFVSNRTLERIFKQNVGIPPKEFLRIVRFREVLKRLRNAPPAATKESLLQIAFELGYFDHAHLTNEFKKYSGVLPSELSHFYKTGIAGGLYF</sequence>
<evidence type="ECO:0000256" key="2">
    <source>
        <dbReference type="ARBA" id="ARBA00023125"/>
    </source>
</evidence>
<name>A0A1H8D8P3_9SPHI</name>
<protein>
    <submittedName>
        <fullName evidence="5">AraC-type DNA-binding protein</fullName>
    </submittedName>
</protein>
<dbReference type="Proteomes" id="UP000198942">
    <property type="component" value="Unassembled WGS sequence"/>
</dbReference>
<dbReference type="Gene3D" id="1.10.10.60">
    <property type="entry name" value="Homeodomain-like"/>
    <property type="match status" value="1"/>
</dbReference>
<dbReference type="InterPro" id="IPR046532">
    <property type="entry name" value="DUF6597"/>
</dbReference>
<dbReference type="InterPro" id="IPR018060">
    <property type="entry name" value="HTH_AraC"/>
</dbReference>
<dbReference type="PANTHER" id="PTHR46796:SF13">
    <property type="entry name" value="HTH-TYPE TRANSCRIPTIONAL ACTIVATOR RHAS"/>
    <property type="match status" value="1"/>
</dbReference>